<evidence type="ECO:0008006" key="12">
    <source>
        <dbReference type="Google" id="ProtNLM"/>
    </source>
</evidence>
<evidence type="ECO:0000256" key="7">
    <source>
        <dbReference type="ARBA" id="ARBA00023098"/>
    </source>
</evidence>
<keyword evidence="8 9" id="KW-0472">Membrane</keyword>
<keyword evidence="3 9" id="KW-0812">Transmembrane</keyword>
<feature type="transmembrane region" description="Helical" evidence="9">
    <location>
        <begin position="34"/>
        <end position="60"/>
    </location>
</feature>
<dbReference type="PANTHER" id="PTHR11351">
    <property type="entry name" value="ACYL-COA DESATURASE"/>
    <property type="match status" value="1"/>
</dbReference>
<dbReference type="AlphaFoldDB" id="A0AAX4HS33"/>
<evidence type="ECO:0000256" key="6">
    <source>
        <dbReference type="ARBA" id="ARBA00023002"/>
    </source>
</evidence>
<evidence type="ECO:0000256" key="9">
    <source>
        <dbReference type="SAM" id="Phobius"/>
    </source>
</evidence>
<keyword evidence="6" id="KW-0560">Oxidoreductase</keyword>
<comment type="similarity">
    <text evidence="2">Belongs to the fatty acid desaturase type 2 family.</text>
</comment>
<protein>
    <recommendedName>
        <fullName evidence="12">Acyl-CoA desaturase</fullName>
    </recommendedName>
</protein>
<proteinExistence type="inferred from homology"/>
<dbReference type="Proteomes" id="UP001324634">
    <property type="component" value="Chromosome"/>
</dbReference>
<dbReference type="EMBL" id="CP139487">
    <property type="protein sequence ID" value="WPU66193.1"/>
    <property type="molecule type" value="Genomic_DNA"/>
</dbReference>
<keyword evidence="11" id="KW-1185">Reference proteome</keyword>
<evidence type="ECO:0000256" key="8">
    <source>
        <dbReference type="ARBA" id="ARBA00023136"/>
    </source>
</evidence>
<keyword evidence="5 9" id="KW-1133">Transmembrane helix</keyword>
<organism evidence="10 11">
    <name type="scientific">Peredibacter starrii</name>
    <dbReference type="NCBI Taxonomy" id="28202"/>
    <lineage>
        <taxon>Bacteria</taxon>
        <taxon>Pseudomonadati</taxon>
        <taxon>Bdellovibrionota</taxon>
        <taxon>Bacteriovoracia</taxon>
        <taxon>Bacteriovoracales</taxon>
        <taxon>Bacteriovoracaceae</taxon>
        <taxon>Peredibacter</taxon>
    </lineage>
</organism>
<evidence type="ECO:0000256" key="1">
    <source>
        <dbReference type="ARBA" id="ARBA00004141"/>
    </source>
</evidence>
<dbReference type="InterPro" id="IPR015876">
    <property type="entry name" value="Acyl-CoA_DS"/>
</dbReference>
<name>A0AAX4HS33_9BACT</name>
<reference evidence="10 11" key="1">
    <citation type="submission" date="2023-11" db="EMBL/GenBank/DDBJ databases">
        <title>Peredibacter starrii A3.12.</title>
        <authorList>
            <person name="Mitchell R.J."/>
        </authorList>
    </citation>
    <scope>NUCLEOTIDE SEQUENCE [LARGE SCALE GENOMIC DNA]</scope>
    <source>
        <strain evidence="10 11">A3.12</strain>
    </source>
</reference>
<dbReference type="GO" id="GO:0016020">
    <property type="term" value="C:membrane"/>
    <property type="evidence" value="ECO:0007669"/>
    <property type="project" value="UniProtKB-SubCell"/>
</dbReference>
<accession>A0AAX4HS33</accession>
<keyword evidence="4" id="KW-0276">Fatty acid metabolism</keyword>
<feature type="transmembrane region" description="Helical" evidence="9">
    <location>
        <begin position="154"/>
        <end position="178"/>
    </location>
</feature>
<dbReference type="KEGG" id="psti:SOO65_05490"/>
<comment type="subcellular location">
    <subcellularLocation>
        <location evidence="1">Membrane</location>
        <topology evidence="1">Multi-pass membrane protein</topology>
    </subcellularLocation>
</comment>
<gene>
    <name evidence="10" type="ORF">SOO65_05490</name>
</gene>
<evidence type="ECO:0000313" key="10">
    <source>
        <dbReference type="EMBL" id="WPU66193.1"/>
    </source>
</evidence>
<dbReference type="GO" id="GO:0006631">
    <property type="term" value="P:fatty acid metabolic process"/>
    <property type="evidence" value="ECO:0007669"/>
    <property type="project" value="UniProtKB-KW"/>
</dbReference>
<evidence type="ECO:0000256" key="3">
    <source>
        <dbReference type="ARBA" id="ARBA00022692"/>
    </source>
</evidence>
<dbReference type="RefSeq" id="WP_321398153.1">
    <property type="nucleotide sequence ID" value="NZ_CP139487.1"/>
</dbReference>
<sequence>MIKLISTLALAYGASFFFISKTIGVNGFFGDLIAAHPFIILSIYALVVAHVTITAMSLSFHRYHTHKGVIINKWVDMPMQVWLWMVTSLSKVDWVSVHIWHHAHSDQEKDPHSPLQKGLVHALFLGVFDYTRAKSWPEVMKIKKTIPTNKLEKFMFNNSFTGPIILTGLMMVMFGPLWGGLVSILNFLVSPIFAIGGVNALAHWWGYRNHVTTDNSRNLGFLLPLNFIICGELDHNNHHAHMRSCSFRHRWFEFDIGFFYLKMLNKFKLAELKNVYSPATLKEEFSQKFAELIEKDHRFKKRCEELAAELNLNYQDLKLKIEAYWRGEKVKLEKSVRVFMREVRRTYMANQRLKLSYAHA</sequence>
<evidence type="ECO:0000256" key="5">
    <source>
        <dbReference type="ARBA" id="ARBA00022989"/>
    </source>
</evidence>
<feature type="transmembrane region" description="Helical" evidence="9">
    <location>
        <begin position="184"/>
        <end position="207"/>
    </location>
</feature>
<evidence type="ECO:0000256" key="4">
    <source>
        <dbReference type="ARBA" id="ARBA00022832"/>
    </source>
</evidence>
<evidence type="ECO:0000313" key="11">
    <source>
        <dbReference type="Proteomes" id="UP001324634"/>
    </source>
</evidence>
<dbReference type="GO" id="GO:0016717">
    <property type="term" value="F:oxidoreductase activity, acting on paired donors, with oxidation of a pair of donors resulting in the reduction of molecular oxygen to two molecules of water"/>
    <property type="evidence" value="ECO:0007669"/>
    <property type="project" value="InterPro"/>
</dbReference>
<evidence type="ECO:0000256" key="2">
    <source>
        <dbReference type="ARBA" id="ARBA00008749"/>
    </source>
</evidence>
<keyword evidence="7" id="KW-0443">Lipid metabolism</keyword>
<dbReference type="PANTHER" id="PTHR11351:SF33">
    <property type="entry name" value="DELTA-9 FATTY ACID DESATURASE, DESA"/>
    <property type="match status" value="1"/>
</dbReference>